<dbReference type="InterPro" id="IPR036047">
    <property type="entry name" value="F-box-like_dom_sf"/>
</dbReference>
<sequence>MLEKNGSRSFAPVSLLGHQLIRPQPNDGAPEVYTENDGWEKIQLSGVGTFTDIDSWIPEDAKKRYDDPNLDQDATMDVSVNMLSLNTILHPMPGFELAPFWGYGFHSACWDLLSTLFRPDLADLFYLCLSMRVTTNSILDWGHEYGGAVYTKYSYGRTPELHHRDLSNCVSEGLKCDPYNIAAIQHFFHSSVSQQDDRGEIPTSSDDHKIDGDIFNRLPPELLQEILLRLQSKDVVNLRKASPVFANLLLSETFWASRFQRGYEYHYIFESFESRPNSWKALYFSLRTLASNIPALVNRRRVWRLALQMEALLAQVSGFPCYGQPLKSYYEPAGELDTHTWHTATRAARGSKFSFTVGCRPLRTRTLYFQTGLQLRDLWVSFVVINGISFVSGLRFVELDGHISFLGYIHPDTQIRVEFSDTQYEHPYCISGWHLAIDPSGFKAIAVVTEDGTMSSWAGQPGHSPKWCLAGPDKGISAVKAEFDALKLISLSRDVSPGTSFSHGLLWRNSCLWDRDIPPDHVFFNGTYDAFPFEVNENIPSPFSTVMFGGPHGELLCQLVEVVVHIFDVDVFTGFEFVYTDPSKNQAVGLLGPYPDDMPRSKTPSDDFRLPMAIDGPAGERIEDVQFHDQRGRIYGMKIRTNRGREMLFPPRPDIQTDKLASIETSGSAIIGFYFVKNDVNNDSGPICRA</sequence>
<name>A0A8H4L6L5_9HYPO</name>
<comment type="caution">
    <text evidence="2">The sequence shown here is derived from an EMBL/GenBank/DDBJ whole genome shotgun (WGS) entry which is preliminary data.</text>
</comment>
<protein>
    <recommendedName>
        <fullName evidence="1">F-box domain-containing protein</fullName>
    </recommendedName>
</protein>
<gene>
    <name evidence="2" type="ORF">FALBO_10110</name>
</gene>
<organism evidence="2 3">
    <name type="scientific">Fusarium albosuccineum</name>
    <dbReference type="NCBI Taxonomy" id="1237068"/>
    <lineage>
        <taxon>Eukaryota</taxon>
        <taxon>Fungi</taxon>
        <taxon>Dikarya</taxon>
        <taxon>Ascomycota</taxon>
        <taxon>Pezizomycotina</taxon>
        <taxon>Sordariomycetes</taxon>
        <taxon>Hypocreomycetidae</taxon>
        <taxon>Hypocreales</taxon>
        <taxon>Nectriaceae</taxon>
        <taxon>Fusarium</taxon>
        <taxon>Fusarium decemcellulare species complex</taxon>
    </lineage>
</organism>
<dbReference type="AlphaFoldDB" id="A0A8H4L6L5"/>
<dbReference type="InterPro" id="IPR001810">
    <property type="entry name" value="F-box_dom"/>
</dbReference>
<dbReference type="OrthoDB" id="5273847at2759"/>
<dbReference type="SMART" id="SM00256">
    <property type="entry name" value="FBOX"/>
    <property type="match status" value="1"/>
</dbReference>
<reference evidence="2 3" key="1">
    <citation type="submission" date="2020-01" db="EMBL/GenBank/DDBJ databases">
        <title>Identification and distribution of gene clusters putatively required for synthesis of sphingolipid metabolism inhibitors in phylogenetically diverse species of the filamentous fungus Fusarium.</title>
        <authorList>
            <person name="Kim H.-S."/>
            <person name="Busman M."/>
            <person name="Brown D.W."/>
            <person name="Divon H."/>
            <person name="Uhlig S."/>
            <person name="Proctor R.H."/>
        </authorList>
    </citation>
    <scope>NUCLEOTIDE SEQUENCE [LARGE SCALE GENOMIC DNA]</scope>
    <source>
        <strain evidence="2 3">NRRL 20459</strain>
    </source>
</reference>
<dbReference type="Pfam" id="PF24539">
    <property type="entry name" value="DUF7600"/>
    <property type="match status" value="1"/>
</dbReference>
<evidence type="ECO:0000259" key="1">
    <source>
        <dbReference type="PROSITE" id="PS50181"/>
    </source>
</evidence>
<dbReference type="Proteomes" id="UP000554235">
    <property type="component" value="Unassembled WGS sequence"/>
</dbReference>
<dbReference type="InterPro" id="IPR056021">
    <property type="entry name" value="DUF7600"/>
</dbReference>
<dbReference type="Gene3D" id="1.20.1280.50">
    <property type="match status" value="1"/>
</dbReference>
<dbReference type="SUPFAM" id="SSF81383">
    <property type="entry name" value="F-box domain"/>
    <property type="match status" value="1"/>
</dbReference>
<feature type="domain" description="F-box" evidence="1">
    <location>
        <begin position="212"/>
        <end position="258"/>
    </location>
</feature>
<evidence type="ECO:0000313" key="2">
    <source>
        <dbReference type="EMBL" id="KAF4463076.1"/>
    </source>
</evidence>
<keyword evidence="3" id="KW-1185">Reference proteome</keyword>
<dbReference type="PROSITE" id="PS50181">
    <property type="entry name" value="FBOX"/>
    <property type="match status" value="1"/>
</dbReference>
<accession>A0A8H4L6L5</accession>
<evidence type="ECO:0000313" key="3">
    <source>
        <dbReference type="Proteomes" id="UP000554235"/>
    </source>
</evidence>
<proteinExistence type="predicted"/>
<dbReference type="Pfam" id="PF00646">
    <property type="entry name" value="F-box"/>
    <property type="match status" value="1"/>
</dbReference>
<dbReference type="EMBL" id="JAADYS010001427">
    <property type="protein sequence ID" value="KAF4463076.1"/>
    <property type="molecule type" value="Genomic_DNA"/>
</dbReference>